<protein>
    <submittedName>
        <fullName evidence="1">Uncharacterized protein</fullName>
    </submittedName>
</protein>
<gene>
    <name evidence="1" type="ORF">WMO43_02205</name>
</gene>
<organism evidence="1 2">
    <name type="scientific">Maccoyibacter intestinihominis</name>
    <dbReference type="NCBI Taxonomy" id="3133499"/>
    <lineage>
        <taxon>Bacteria</taxon>
        <taxon>Bacillati</taxon>
        <taxon>Bacillota</taxon>
        <taxon>Clostridia</taxon>
        <taxon>Lachnospirales</taxon>
        <taxon>Lachnospiraceae</taxon>
        <taxon>Maccoyibacter</taxon>
    </lineage>
</organism>
<accession>A0ABV1HAG0</accession>
<dbReference type="Proteomes" id="UP001454489">
    <property type="component" value="Unassembled WGS sequence"/>
</dbReference>
<evidence type="ECO:0000313" key="2">
    <source>
        <dbReference type="Proteomes" id="UP001454489"/>
    </source>
</evidence>
<sequence>MEDRKKELLKKIATEFPALKESEKYYIAGYISHAEDTRVEKMEVRTA</sequence>
<dbReference type="EMBL" id="JBBMEX010000002">
    <property type="protein sequence ID" value="MEQ2556695.1"/>
    <property type="molecule type" value="Genomic_DNA"/>
</dbReference>
<name>A0ABV1HAG0_9FIRM</name>
<evidence type="ECO:0000313" key="1">
    <source>
        <dbReference type="EMBL" id="MEQ2556695.1"/>
    </source>
</evidence>
<comment type="caution">
    <text evidence="1">The sequence shown here is derived from an EMBL/GenBank/DDBJ whole genome shotgun (WGS) entry which is preliminary data.</text>
</comment>
<keyword evidence="2" id="KW-1185">Reference proteome</keyword>
<proteinExistence type="predicted"/>
<dbReference type="RefSeq" id="WP_353529705.1">
    <property type="nucleotide sequence ID" value="NZ_JBBMEX010000002.1"/>
</dbReference>
<reference evidence="1 2" key="1">
    <citation type="submission" date="2024-03" db="EMBL/GenBank/DDBJ databases">
        <title>Human intestinal bacterial collection.</title>
        <authorList>
            <person name="Pauvert C."/>
            <person name="Hitch T.C.A."/>
            <person name="Clavel T."/>
        </authorList>
    </citation>
    <scope>NUCLEOTIDE SEQUENCE [LARGE SCALE GENOMIC DNA]</scope>
    <source>
        <strain evidence="1 2">CLA-AA-H185</strain>
    </source>
</reference>